<feature type="transmembrane region" description="Helical" evidence="1">
    <location>
        <begin position="165"/>
        <end position="182"/>
    </location>
</feature>
<dbReference type="AlphaFoldDB" id="A0A0K0X0D5"/>
<evidence type="ECO:0000256" key="1">
    <source>
        <dbReference type="SAM" id="Phobius"/>
    </source>
</evidence>
<keyword evidence="1" id="KW-0812">Transmembrane</keyword>
<feature type="transmembrane region" description="Helical" evidence="1">
    <location>
        <begin position="21"/>
        <end position="41"/>
    </location>
</feature>
<dbReference type="RefSeq" id="WP_049743149.1">
    <property type="nucleotide sequence ID" value="NZ_CP012150.1"/>
</dbReference>
<feature type="transmembrane region" description="Helical" evidence="1">
    <location>
        <begin position="140"/>
        <end position="158"/>
    </location>
</feature>
<protein>
    <submittedName>
        <fullName evidence="2">ABC transporter permease</fullName>
    </submittedName>
</protein>
<sequence>MSALAALDAERIKLSTTRSPLWSVVGAAVLSFAVAALQGWSAYGYTPLPPARAALGVAVFGAPVLMVLASMTMTGEYRTGLIRTTLLATPNRSVVLAAKAIVCAAFSSVAAIVMVLGAVMVARMFADPLVATDLSPTNPVTWQVAGSFALYAALAAILGVAVGALVRFSAGAVAVLLLWPLVAEPLLANMPGNGAQIGPWLPFVHMYRFLDVDWLFPSYAMPWGPVGSLIYFVVLVVVVFAAAVVVLNRRDA</sequence>
<dbReference type="PATRIC" id="fig|134601.6.peg.288"/>
<feature type="transmembrane region" description="Helical" evidence="1">
    <location>
        <begin position="94"/>
        <end position="120"/>
    </location>
</feature>
<accession>A0A0K0X0D5</accession>
<keyword evidence="1" id="KW-0472">Membrane</keyword>
<evidence type="ECO:0000313" key="2">
    <source>
        <dbReference type="EMBL" id="AKS30748.1"/>
    </source>
</evidence>
<dbReference type="STRING" id="134601.AFA91_01375"/>
<feature type="transmembrane region" description="Helical" evidence="1">
    <location>
        <begin position="53"/>
        <end position="73"/>
    </location>
</feature>
<organism evidence="2 3">
    <name type="scientific">Mycolicibacterium goodii</name>
    <name type="common">Mycobacterium goodii</name>
    <dbReference type="NCBI Taxonomy" id="134601"/>
    <lineage>
        <taxon>Bacteria</taxon>
        <taxon>Bacillati</taxon>
        <taxon>Actinomycetota</taxon>
        <taxon>Actinomycetes</taxon>
        <taxon>Mycobacteriales</taxon>
        <taxon>Mycobacteriaceae</taxon>
        <taxon>Mycolicibacterium</taxon>
    </lineage>
</organism>
<keyword evidence="1" id="KW-1133">Transmembrane helix</keyword>
<dbReference type="OrthoDB" id="4336046at2"/>
<name>A0A0K0X0D5_MYCGD</name>
<proteinExistence type="predicted"/>
<dbReference type="EMBL" id="CP012150">
    <property type="protein sequence ID" value="AKS30748.1"/>
    <property type="molecule type" value="Genomic_DNA"/>
</dbReference>
<dbReference type="KEGG" id="mgo:AFA91_01375"/>
<evidence type="ECO:0000313" key="3">
    <source>
        <dbReference type="Proteomes" id="UP000062255"/>
    </source>
</evidence>
<feature type="transmembrane region" description="Helical" evidence="1">
    <location>
        <begin position="229"/>
        <end position="247"/>
    </location>
</feature>
<gene>
    <name evidence="2" type="ORF">AFA91_01375</name>
</gene>
<dbReference type="Proteomes" id="UP000062255">
    <property type="component" value="Chromosome"/>
</dbReference>
<reference evidence="2 3" key="1">
    <citation type="submission" date="2015-07" db="EMBL/GenBank/DDBJ databases">
        <title>Complete genome sequence of Mycobacterium goodii X7B, a facultative thermophilic biodesulfurizing bacterium.</title>
        <authorList>
            <person name="Yu B."/>
            <person name="Li F."/>
            <person name="Xu P."/>
        </authorList>
    </citation>
    <scope>NUCLEOTIDE SEQUENCE [LARGE SCALE GENOMIC DNA]</scope>
    <source>
        <strain evidence="2 3">X7B</strain>
    </source>
</reference>